<dbReference type="Proteomes" id="UP000308600">
    <property type="component" value="Unassembled WGS sequence"/>
</dbReference>
<name>A0ACD3ADJ8_9AGAR</name>
<proteinExistence type="predicted"/>
<evidence type="ECO:0000313" key="1">
    <source>
        <dbReference type="EMBL" id="TFK63820.1"/>
    </source>
</evidence>
<evidence type="ECO:0000313" key="2">
    <source>
        <dbReference type="Proteomes" id="UP000308600"/>
    </source>
</evidence>
<dbReference type="EMBL" id="ML208503">
    <property type="protein sequence ID" value="TFK63820.1"/>
    <property type="molecule type" value="Genomic_DNA"/>
</dbReference>
<organism evidence="1 2">
    <name type="scientific">Pluteus cervinus</name>
    <dbReference type="NCBI Taxonomy" id="181527"/>
    <lineage>
        <taxon>Eukaryota</taxon>
        <taxon>Fungi</taxon>
        <taxon>Dikarya</taxon>
        <taxon>Basidiomycota</taxon>
        <taxon>Agaricomycotina</taxon>
        <taxon>Agaricomycetes</taxon>
        <taxon>Agaricomycetidae</taxon>
        <taxon>Agaricales</taxon>
        <taxon>Pluteineae</taxon>
        <taxon>Pluteaceae</taxon>
        <taxon>Pluteus</taxon>
    </lineage>
</organism>
<gene>
    <name evidence="1" type="ORF">BDN72DRAFT_963665</name>
</gene>
<reference evidence="1 2" key="1">
    <citation type="journal article" date="2019" name="Nat. Ecol. Evol.">
        <title>Megaphylogeny resolves global patterns of mushroom evolution.</title>
        <authorList>
            <person name="Varga T."/>
            <person name="Krizsan K."/>
            <person name="Foldi C."/>
            <person name="Dima B."/>
            <person name="Sanchez-Garcia M."/>
            <person name="Sanchez-Ramirez S."/>
            <person name="Szollosi G.J."/>
            <person name="Szarkandi J.G."/>
            <person name="Papp V."/>
            <person name="Albert L."/>
            <person name="Andreopoulos W."/>
            <person name="Angelini C."/>
            <person name="Antonin V."/>
            <person name="Barry K.W."/>
            <person name="Bougher N.L."/>
            <person name="Buchanan P."/>
            <person name="Buyck B."/>
            <person name="Bense V."/>
            <person name="Catcheside P."/>
            <person name="Chovatia M."/>
            <person name="Cooper J."/>
            <person name="Damon W."/>
            <person name="Desjardin D."/>
            <person name="Finy P."/>
            <person name="Geml J."/>
            <person name="Haridas S."/>
            <person name="Hughes K."/>
            <person name="Justo A."/>
            <person name="Karasinski D."/>
            <person name="Kautmanova I."/>
            <person name="Kiss B."/>
            <person name="Kocsube S."/>
            <person name="Kotiranta H."/>
            <person name="LaButti K.M."/>
            <person name="Lechner B.E."/>
            <person name="Liimatainen K."/>
            <person name="Lipzen A."/>
            <person name="Lukacs Z."/>
            <person name="Mihaltcheva S."/>
            <person name="Morgado L.N."/>
            <person name="Niskanen T."/>
            <person name="Noordeloos M.E."/>
            <person name="Ohm R.A."/>
            <person name="Ortiz-Santana B."/>
            <person name="Ovrebo C."/>
            <person name="Racz N."/>
            <person name="Riley R."/>
            <person name="Savchenko A."/>
            <person name="Shiryaev A."/>
            <person name="Soop K."/>
            <person name="Spirin V."/>
            <person name="Szebenyi C."/>
            <person name="Tomsovsky M."/>
            <person name="Tulloss R.E."/>
            <person name="Uehling J."/>
            <person name="Grigoriev I.V."/>
            <person name="Vagvolgyi C."/>
            <person name="Papp T."/>
            <person name="Martin F.M."/>
            <person name="Miettinen O."/>
            <person name="Hibbett D.S."/>
            <person name="Nagy L.G."/>
        </authorList>
    </citation>
    <scope>NUCLEOTIDE SEQUENCE [LARGE SCALE GENOMIC DNA]</scope>
    <source>
        <strain evidence="1 2">NL-1719</strain>
    </source>
</reference>
<sequence length="345" mass="38699">MLLCVSLCELEKTTVARCEAIPDVPRDAIPFLPPELEQLIFEMAAFSCKPDIPTLCRVAQRVRKWTIPVWYRVIIRQGDYDPNKTQAPPTPSQALYVKDLLLTVSSTPEDVLTYLTLCTRVENVASWPRFESGELLPLFNALPNLRRLSINLLTLFGGERPDFGHTVWRNVTHLDIVDEFQSWWHDEDDAGYGVTASTKPNTLTMLPKLTHIAFNDRVPKEVVIDLLRKSSPPYPIQVIVLLGDHTDELADALPGDPRIVMDVNSGQGGWVEDWRRGAEEGGDFWVRAEEIIEAKRERLKERDEVASGDDDVDVVELHDVGVSAPVLAPVFTNTVPAAQEISVQA</sequence>
<keyword evidence="2" id="KW-1185">Reference proteome</keyword>
<protein>
    <submittedName>
        <fullName evidence="1">Uncharacterized protein</fullName>
    </submittedName>
</protein>
<accession>A0ACD3ADJ8</accession>